<reference evidence="1" key="3">
    <citation type="submission" date="2021-05" db="UniProtKB">
        <authorList>
            <consortium name="EnsemblPlants"/>
        </authorList>
    </citation>
    <scope>IDENTIFICATION</scope>
    <source>
        <strain evidence="1">cv. B73</strain>
    </source>
</reference>
<organism evidence="1 2">
    <name type="scientific">Zea mays</name>
    <name type="common">Maize</name>
    <dbReference type="NCBI Taxonomy" id="4577"/>
    <lineage>
        <taxon>Eukaryota</taxon>
        <taxon>Viridiplantae</taxon>
        <taxon>Streptophyta</taxon>
        <taxon>Embryophyta</taxon>
        <taxon>Tracheophyta</taxon>
        <taxon>Spermatophyta</taxon>
        <taxon>Magnoliopsida</taxon>
        <taxon>Liliopsida</taxon>
        <taxon>Poales</taxon>
        <taxon>Poaceae</taxon>
        <taxon>PACMAD clade</taxon>
        <taxon>Panicoideae</taxon>
        <taxon>Andropogonodae</taxon>
        <taxon>Andropogoneae</taxon>
        <taxon>Tripsacinae</taxon>
        <taxon>Zea</taxon>
    </lineage>
</organism>
<protein>
    <submittedName>
        <fullName evidence="1">Uncharacterized protein</fullName>
    </submittedName>
</protein>
<evidence type="ECO:0000313" key="2">
    <source>
        <dbReference type="Proteomes" id="UP000007305"/>
    </source>
</evidence>
<evidence type="ECO:0000313" key="1">
    <source>
        <dbReference type="EnsemblPlants" id="Zm00001eb070070_P001"/>
    </source>
</evidence>
<dbReference type="EnsemblPlants" id="Zm00001eb070070_T001">
    <property type="protein sequence ID" value="Zm00001eb070070_P001"/>
    <property type="gene ID" value="Zm00001eb070070"/>
</dbReference>
<reference evidence="1" key="2">
    <citation type="submission" date="2019-07" db="EMBL/GenBank/DDBJ databases">
        <authorList>
            <person name="Seetharam A."/>
            <person name="Woodhouse M."/>
            <person name="Cannon E."/>
        </authorList>
    </citation>
    <scope>NUCLEOTIDE SEQUENCE [LARGE SCALE GENOMIC DNA]</scope>
    <source>
        <strain evidence="1">cv. B73</strain>
    </source>
</reference>
<keyword evidence="2" id="KW-1185">Reference proteome</keyword>
<sequence>MSTITMDVDTTARVDEFLVTTFVGPLVEEDLTRGDQPDWIASGVRDVMEQRD</sequence>
<accession>A0A804MA36</accession>
<reference evidence="2" key="1">
    <citation type="submission" date="2015-12" db="EMBL/GenBank/DDBJ databases">
        <title>Update maize B73 reference genome by single molecule sequencing technologies.</title>
        <authorList>
            <consortium name="Maize Genome Sequencing Project"/>
            <person name="Ware D."/>
        </authorList>
    </citation>
    <scope>NUCLEOTIDE SEQUENCE [LARGE SCALE GENOMIC DNA]</scope>
    <source>
        <strain evidence="2">cv. B73</strain>
    </source>
</reference>
<dbReference type="Proteomes" id="UP000007305">
    <property type="component" value="Chromosome 2"/>
</dbReference>
<dbReference type="Gramene" id="Zm00001eb070070_T001">
    <property type="protein sequence ID" value="Zm00001eb070070_P001"/>
    <property type="gene ID" value="Zm00001eb070070"/>
</dbReference>
<dbReference type="AlphaFoldDB" id="A0A804MA36"/>
<proteinExistence type="predicted"/>
<name>A0A804MA36_MAIZE</name>